<reference evidence="9" key="2">
    <citation type="journal article" date="2021" name="PeerJ">
        <title>Extensive microbial diversity within the chicken gut microbiome revealed by metagenomics and culture.</title>
        <authorList>
            <person name="Gilroy R."/>
            <person name="Ravi A."/>
            <person name="Getino M."/>
            <person name="Pursley I."/>
            <person name="Horton D.L."/>
            <person name="Alikhan N.F."/>
            <person name="Baker D."/>
            <person name="Gharbi K."/>
            <person name="Hall N."/>
            <person name="Watson M."/>
            <person name="Adriaenssens E.M."/>
            <person name="Foster-Nyarko E."/>
            <person name="Jarju S."/>
            <person name="Secka A."/>
            <person name="Antonio M."/>
            <person name="Oren A."/>
            <person name="Chaudhuri R.R."/>
            <person name="La Ragione R."/>
            <person name="Hildebrand F."/>
            <person name="Pallen M.J."/>
        </authorList>
    </citation>
    <scope>NUCLEOTIDE SEQUENCE</scope>
    <source>
        <strain evidence="9">17073</strain>
    </source>
</reference>
<dbReference type="Gene3D" id="1.10.1370.10">
    <property type="entry name" value="Neurolysin, domain 3"/>
    <property type="match status" value="1"/>
</dbReference>
<feature type="domain" description="Peptidase M3A/M3B catalytic" evidence="8">
    <location>
        <begin position="129"/>
        <end position="572"/>
    </location>
</feature>
<keyword evidence="2 7" id="KW-0645">Protease</keyword>
<dbReference type="InterPro" id="IPR045090">
    <property type="entry name" value="Pept_M3A_M3B"/>
</dbReference>
<evidence type="ECO:0000313" key="10">
    <source>
        <dbReference type="Proteomes" id="UP000824076"/>
    </source>
</evidence>
<keyword evidence="4 7" id="KW-0378">Hydrolase</keyword>
<evidence type="ECO:0000259" key="8">
    <source>
        <dbReference type="Pfam" id="PF01432"/>
    </source>
</evidence>
<dbReference type="GO" id="GO:0046872">
    <property type="term" value="F:metal ion binding"/>
    <property type="evidence" value="ECO:0007669"/>
    <property type="project" value="UniProtKB-UniRule"/>
</dbReference>
<evidence type="ECO:0000256" key="6">
    <source>
        <dbReference type="ARBA" id="ARBA00023049"/>
    </source>
</evidence>
<dbReference type="EMBL" id="DVMS01000205">
    <property type="protein sequence ID" value="HIU39468.1"/>
    <property type="molecule type" value="Genomic_DNA"/>
</dbReference>
<dbReference type="GO" id="GO:0004180">
    <property type="term" value="F:carboxypeptidase activity"/>
    <property type="evidence" value="ECO:0007669"/>
    <property type="project" value="TreeGrafter"/>
</dbReference>
<comment type="cofactor">
    <cofactor evidence="7">
        <name>Zn(2+)</name>
        <dbReference type="ChEBI" id="CHEBI:29105"/>
    </cofactor>
    <text evidence="7">Binds 1 zinc ion.</text>
</comment>
<dbReference type="GO" id="GO:0005829">
    <property type="term" value="C:cytosol"/>
    <property type="evidence" value="ECO:0007669"/>
    <property type="project" value="TreeGrafter"/>
</dbReference>
<evidence type="ECO:0000256" key="7">
    <source>
        <dbReference type="RuleBase" id="RU003435"/>
    </source>
</evidence>
<protein>
    <submittedName>
        <fullName evidence="9">M3 family metallopeptidase</fullName>
    </submittedName>
</protein>
<dbReference type="Proteomes" id="UP000824076">
    <property type="component" value="Unassembled WGS sequence"/>
</dbReference>
<dbReference type="InterPro" id="IPR024079">
    <property type="entry name" value="MetalloPept_cat_dom_sf"/>
</dbReference>
<gene>
    <name evidence="9" type="ORF">IAD18_07375</name>
</gene>
<evidence type="ECO:0000313" key="9">
    <source>
        <dbReference type="EMBL" id="HIU39468.1"/>
    </source>
</evidence>
<dbReference type="PANTHER" id="PTHR43660:SF1">
    <property type="entry name" value="DIPEPTIDYL CARBOXYPEPTIDASE"/>
    <property type="match status" value="1"/>
</dbReference>
<organism evidence="9 10">
    <name type="scientific">Candidatus Limisoma intestinavium</name>
    <dbReference type="NCBI Taxonomy" id="2840856"/>
    <lineage>
        <taxon>Bacteria</taxon>
        <taxon>Pseudomonadati</taxon>
        <taxon>Bacteroidota</taxon>
        <taxon>Bacteroidia</taxon>
        <taxon>Bacteroidales</taxon>
        <taxon>Candidatus Limisoma</taxon>
    </lineage>
</organism>
<dbReference type="InterPro" id="IPR001567">
    <property type="entry name" value="Pept_M3A_M3B_dom"/>
</dbReference>
<accession>A0A9D1ILT8</accession>
<reference evidence="9" key="1">
    <citation type="submission" date="2020-10" db="EMBL/GenBank/DDBJ databases">
        <authorList>
            <person name="Gilroy R."/>
        </authorList>
    </citation>
    <scope>NUCLEOTIDE SEQUENCE</scope>
    <source>
        <strain evidence="9">17073</strain>
    </source>
</reference>
<keyword evidence="6 7" id="KW-0482">Metalloprotease</keyword>
<feature type="non-terminal residue" evidence="9">
    <location>
        <position position="1"/>
    </location>
</feature>
<dbReference type="GO" id="GO:0004222">
    <property type="term" value="F:metalloendopeptidase activity"/>
    <property type="evidence" value="ECO:0007669"/>
    <property type="project" value="InterPro"/>
</dbReference>
<dbReference type="Gene3D" id="3.40.390.10">
    <property type="entry name" value="Collagenase (Catalytic Domain)"/>
    <property type="match status" value="1"/>
</dbReference>
<name>A0A9D1ILT8_9BACT</name>
<keyword evidence="5 7" id="KW-0862">Zinc</keyword>
<comment type="caution">
    <text evidence="9">The sequence shown here is derived from an EMBL/GenBank/DDBJ whole genome shotgun (WGS) entry which is preliminary data.</text>
</comment>
<evidence type="ECO:0000256" key="2">
    <source>
        <dbReference type="ARBA" id="ARBA00022670"/>
    </source>
</evidence>
<evidence type="ECO:0000256" key="1">
    <source>
        <dbReference type="ARBA" id="ARBA00006040"/>
    </source>
</evidence>
<dbReference type="CDD" id="cd06456">
    <property type="entry name" value="M3A_DCP"/>
    <property type="match status" value="1"/>
</dbReference>
<dbReference type="InterPro" id="IPR024077">
    <property type="entry name" value="Neurolysin/TOP_dom2"/>
</dbReference>
<evidence type="ECO:0000256" key="4">
    <source>
        <dbReference type="ARBA" id="ARBA00022801"/>
    </source>
</evidence>
<dbReference type="GO" id="GO:0006508">
    <property type="term" value="P:proteolysis"/>
    <property type="evidence" value="ECO:0007669"/>
    <property type="project" value="UniProtKB-KW"/>
</dbReference>
<dbReference type="InterPro" id="IPR034005">
    <property type="entry name" value="M3A_DCP"/>
</dbReference>
<evidence type="ECO:0000256" key="3">
    <source>
        <dbReference type="ARBA" id="ARBA00022723"/>
    </source>
</evidence>
<keyword evidence="3 7" id="KW-0479">Metal-binding</keyword>
<proteinExistence type="inferred from homology"/>
<dbReference type="Pfam" id="PF01432">
    <property type="entry name" value="Peptidase_M3"/>
    <property type="match status" value="1"/>
</dbReference>
<dbReference type="FunFam" id="3.40.390.10:FF:000009">
    <property type="entry name" value="Oligopeptidase A"/>
    <property type="match status" value="1"/>
</dbReference>
<dbReference type="PANTHER" id="PTHR43660">
    <property type="entry name" value="DIPEPTIDYL CARBOXYPEPTIDASE"/>
    <property type="match status" value="1"/>
</dbReference>
<dbReference type="AlphaFoldDB" id="A0A9D1ILT8"/>
<sequence length="581" mass="67327">SEYSANISLNEALWERIKYVYEHRNELSLSTEDQMLLQNTYDSFARSGANLEGADRDKYRKLTAELSEQTLRFEQNTVKETAAYELWLTKDDLAGLPESSIEAAALAAKEKGRDGEYLITLQQPVYMAFMKYSSRRDLREKLYRAYNSQCTSGEFDNSQILRRIVQLRLEIANLLGYKTYADYSLERTMAKTPQNVYDLLNRLREAYKPAWEKERKELTKYAEKLEGKKIDLQSWDYSYYSNKLKNEKYSYSEEELRPYFELNHVIDGVFGLATKLYGLHFTENQNYSVYNPEVKSFDVTDNEGNFVGILYTDFFPRATKRSGAWMTEFRSERIVDGVSERPHVTLTMNFTRPTETKPSLLTFYEVETFIHEFGHALHSLLTQTKYQSLSGTSVYRDFVEVPSQFNENFLTQREFLDSFAKHYITGEPIPQELVDKVIKSSQFGAAYACLRQLSFGYLDMAYHTATEPIGDIYSFENDAIASVQLFPVVEGCAMSPQFNHIFSGGYAAGYYSYKWSEVIEADAFQYFKDNGIFNPEIAKSWKDNVLSRGGTEPPMTLYKRFRGQEPTIDALLIRDGIKKEK</sequence>
<evidence type="ECO:0000256" key="5">
    <source>
        <dbReference type="ARBA" id="ARBA00022833"/>
    </source>
</evidence>
<dbReference type="SUPFAM" id="SSF55486">
    <property type="entry name" value="Metalloproteases ('zincins'), catalytic domain"/>
    <property type="match status" value="1"/>
</dbReference>
<comment type="similarity">
    <text evidence="1 7">Belongs to the peptidase M3 family.</text>
</comment>